<feature type="compositionally biased region" description="Basic and acidic residues" evidence="1">
    <location>
        <begin position="94"/>
        <end position="114"/>
    </location>
</feature>
<name>X1R7C3_9ZZZZ</name>
<proteinExistence type="predicted"/>
<protein>
    <submittedName>
        <fullName evidence="2">Uncharacterized protein</fullName>
    </submittedName>
</protein>
<dbReference type="EMBL" id="BARW01009136">
    <property type="protein sequence ID" value="GAI76642.1"/>
    <property type="molecule type" value="Genomic_DNA"/>
</dbReference>
<reference evidence="2" key="1">
    <citation type="journal article" date="2014" name="Front. Microbiol.">
        <title>High frequency of phylogenetically diverse reductive dehalogenase-homologous genes in deep subseafloor sedimentary metagenomes.</title>
        <authorList>
            <person name="Kawai M."/>
            <person name="Futagami T."/>
            <person name="Toyoda A."/>
            <person name="Takaki Y."/>
            <person name="Nishi S."/>
            <person name="Hori S."/>
            <person name="Arai W."/>
            <person name="Tsubouchi T."/>
            <person name="Morono Y."/>
            <person name="Uchiyama I."/>
            <person name="Ito T."/>
            <person name="Fujiyama A."/>
            <person name="Inagaki F."/>
            <person name="Takami H."/>
        </authorList>
    </citation>
    <scope>NUCLEOTIDE SEQUENCE</scope>
    <source>
        <strain evidence="2">Expedition CK06-06</strain>
    </source>
</reference>
<organism evidence="2">
    <name type="scientific">marine sediment metagenome</name>
    <dbReference type="NCBI Taxonomy" id="412755"/>
    <lineage>
        <taxon>unclassified sequences</taxon>
        <taxon>metagenomes</taxon>
        <taxon>ecological metagenomes</taxon>
    </lineage>
</organism>
<accession>X1R7C3</accession>
<sequence>TASIPDSNPNKAELIKQWKIDNNWGEKKPEPVGTGTVLKAEEVKAVDFKPFDLAKIKDGVKGASAPSVEQALEPTESILENGSLDLKNSNESYNIDKTEVTDEEQKNKKPKSEVGDLSSWESIKNTLINTGNQIKGVVDFWGLTSLPGTPMSEQEDTNPALDIATNTVYSAIFGQENVDKFVNWAGEDNFFTEGLGSESTVKDVERLKEKKAESLPTKGIIESFEDGNIGGVIAGGVNAVSSIIGSLAVNTGTAGTGFFMDYTADNYISYNEQKAENLGVSLDELIISGKADTAAPIGMAAISQGLEVFALGKILKSTKGAA</sequence>
<feature type="non-terminal residue" evidence="2">
    <location>
        <position position="322"/>
    </location>
</feature>
<feature type="non-terminal residue" evidence="2">
    <location>
        <position position="1"/>
    </location>
</feature>
<evidence type="ECO:0000256" key="1">
    <source>
        <dbReference type="SAM" id="MobiDB-lite"/>
    </source>
</evidence>
<evidence type="ECO:0000313" key="2">
    <source>
        <dbReference type="EMBL" id="GAI76642.1"/>
    </source>
</evidence>
<feature type="region of interest" description="Disordered" evidence="1">
    <location>
        <begin position="81"/>
        <end position="116"/>
    </location>
</feature>
<dbReference type="AlphaFoldDB" id="X1R7C3"/>
<gene>
    <name evidence="2" type="ORF">S12H4_18486</name>
</gene>
<comment type="caution">
    <text evidence="2">The sequence shown here is derived from an EMBL/GenBank/DDBJ whole genome shotgun (WGS) entry which is preliminary data.</text>
</comment>